<dbReference type="Proteomes" id="UP001140234">
    <property type="component" value="Unassembled WGS sequence"/>
</dbReference>
<keyword evidence="2" id="KW-1185">Reference proteome</keyword>
<gene>
    <name evidence="1" type="primary">TGL1</name>
    <name evidence="1" type="ORF">IWQ57_001540</name>
</gene>
<reference evidence="1" key="1">
    <citation type="submission" date="2022-07" db="EMBL/GenBank/DDBJ databases">
        <title>Phylogenomic reconstructions and comparative analyses of Kickxellomycotina fungi.</title>
        <authorList>
            <person name="Reynolds N.K."/>
            <person name="Stajich J.E."/>
            <person name="Barry K."/>
            <person name="Grigoriev I.V."/>
            <person name="Crous P."/>
            <person name="Smith M.E."/>
        </authorList>
    </citation>
    <scope>NUCLEOTIDE SEQUENCE</scope>
    <source>
        <strain evidence="1">CBS 109366</strain>
    </source>
</reference>
<evidence type="ECO:0000313" key="1">
    <source>
        <dbReference type="EMBL" id="KAJ2772945.1"/>
    </source>
</evidence>
<organism evidence="1 2">
    <name type="scientific">Coemansia nantahalensis</name>
    <dbReference type="NCBI Taxonomy" id="2789366"/>
    <lineage>
        <taxon>Eukaryota</taxon>
        <taxon>Fungi</taxon>
        <taxon>Fungi incertae sedis</taxon>
        <taxon>Zoopagomycota</taxon>
        <taxon>Kickxellomycotina</taxon>
        <taxon>Kickxellomycetes</taxon>
        <taxon>Kickxellales</taxon>
        <taxon>Kickxellaceae</taxon>
        <taxon>Coemansia</taxon>
    </lineage>
</organism>
<name>A0ACC1K4M4_9FUNG</name>
<dbReference type="EC" id="3.1.1.13" evidence="1"/>
<sequence length="611" mass="68027">MLYIPFFSRLSLSEYQGLLTAALFFVVEKLLRVLLIAFPAGLVADHLPDWVFTTFRVPRMFGADKEAESELLDDFSSFAEIMEYWGYPHEEHLVETRDGFILGAHRITGKRQPADEDDTAAETGTGGDAGGAKPVVLFWHGFMLSSECFVCHPDWINILPFRLAEAGYDVWLGNSRGNKYSYKHIKYVPSDERFWNYSIDEIAGIDVPATIDYILAETGARSLTYVGFSQGTTQMFMALSRSRALNAKVERFIALAPASTPRGFHNSIVDYFTKATPQMLYLMFGRRRAMSLVYFWINLLPRDMYVAALDACVRLLFGWTMRNMSHETKCITYWHLYSFTSVKAIVHWMQIIHCGELQMYDEDPPTYQHIRAPTAASHPPRAPAEPPRVCRAARDPSAVCCCGLERQKQQPTRPAALPRSARSMRIRGYSARMLTHWNNPYPLDKVTTPVSLFHGGSDSLSSVDTLLSDIRCAPTDDVCVPHYEHMDFLWADSVGTLVYPRVLAAMGVCEDASLLPAPHAPHVPEEPATPPRPQKLPGARPDLRGSCSPRRTLPSALGLTPSGAAAGARPSTAPLLAEPRKTSVSRRRLSSVSAASAKPYCAEPSEQSPGT</sequence>
<comment type="caution">
    <text evidence="1">The sequence shown here is derived from an EMBL/GenBank/DDBJ whole genome shotgun (WGS) entry which is preliminary data.</text>
</comment>
<dbReference type="EMBL" id="JANBUJ010000294">
    <property type="protein sequence ID" value="KAJ2772945.1"/>
    <property type="molecule type" value="Genomic_DNA"/>
</dbReference>
<evidence type="ECO:0000313" key="2">
    <source>
        <dbReference type="Proteomes" id="UP001140234"/>
    </source>
</evidence>
<protein>
    <submittedName>
        <fullName evidence="1">Cholesterol esterase</fullName>
        <ecNumber evidence="1">3.1.1.13</ecNumber>
    </submittedName>
</protein>
<accession>A0ACC1K4M4</accession>
<proteinExistence type="predicted"/>
<keyword evidence="1" id="KW-0378">Hydrolase</keyword>